<dbReference type="PATRIC" id="fig|1173022.3.peg.3074"/>
<evidence type="ECO:0000256" key="1">
    <source>
        <dbReference type="SAM" id="MobiDB-lite"/>
    </source>
</evidence>
<organism evidence="3 4">
    <name type="scientific">Crinalium epipsammum PCC 9333</name>
    <dbReference type="NCBI Taxonomy" id="1173022"/>
    <lineage>
        <taxon>Bacteria</taxon>
        <taxon>Bacillati</taxon>
        <taxon>Cyanobacteriota</taxon>
        <taxon>Cyanophyceae</taxon>
        <taxon>Gomontiellales</taxon>
        <taxon>Gomontiellaceae</taxon>
        <taxon>Crinalium</taxon>
    </lineage>
</organism>
<feature type="compositionally biased region" description="Acidic residues" evidence="1">
    <location>
        <begin position="112"/>
        <end position="136"/>
    </location>
</feature>
<dbReference type="HOGENOM" id="CLU_097506_0_0_3"/>
<dbReference type="OrthoDB" id="428681at2"/>
<feature type="compositionally biased region" description="Acidic residues" evidence="1">
    <location>
        <begin position="215"/>
        <end position="228"/>
    </location>
</feature>
<keyword evidence="2" id="KW-1133">Transmembrane helix</keyword>
<feature type="transmembrane region" description="Helical" evidence="2">
    <location>
        <begin position="45"/>
        <end position="66"/>
    </location>
</feature>
<protein>
    <recommendedName>
        <fullName evidence="5">Lipopolysaccharide assembly protein A domain-containing protein</fullName>
    </recommendedName>
</protein>
<dbReference type="Proteomes" id="UP000010472">
    <property type="component" value="Chromosome"/>
</dbReference>
<feature type="compositionally biased region" description="Basic and acidic residues" evidence="1">
    <location>
        <begin position="201"/>
        <end position="214"/>
    </location>
</feature>
<dbReference type="RefSeq" id="WP_015203788.1">
    <property type="nucleotide sequence ID" value="NC_019753.1"/>
</dbReference>
<evidence type="ECO:0000313" key="4">
    <source>
        <dbReference type="Proteomes" id="UP000010472"/>
    </source>
</evidence>
<evidence type="ECO:0008006" key="5">
    <source>
        <dbReference type="Google" id="ProtNLM"/>
    </source>
</evidence>
<sequence length="228" mass="25924">MPIIQILLLFVLVGGLSLLVLQNLSPVLPIVFLGMKTQALPVATWILGALTAGFFTSLCLQFFSYLQRRSLLVRIRQLEASPSPAAGKRRETEPTASRHYTPPPPETPISDDTSEEWDSDWEVEEAPEDDDWEFEEEPKPPSRQDTVIQESREYEVKQEPKSRTVTGSVYSYNYREPSSSGAGRTEAVYDANYRVITPPYRDSDNPTRDTSNQEKEDDWGFDDDELDE</sequence>
<accession>K9W1K4</accession>
<dbReference type="eggNOG" id="COG5416">
    <property type="taxonomic scope" value="Bacteria"/>
</dbReference>
<reference evidence="3 4" key="1">
    <citation type="submission" date="2012-06" db="EMBL/GenBank/DDBJ databases">
        <title>Finished chromosome of genome of Crinalium epipsammum PCC 9333.</title>
        <authorList>
            <consortium name="US DOE Joint Genome Institute"/>
            <person name="Gugger M."/>
            <person name="Coursin T."/>
            <person name="Rippka R."/>
            <person name="Tandeau De Marsac N."/>
            <person name="Huntemann M."/>
            <person name="Wei C.-L."/>
            <person name="Han J."/>
            <person name="Detter J.C."/>
            <person name="Han C."/>
            <person name="Tapia R."/>
            <person name="Davenport K."/>
            <person name="Daligault H."/>
            <person name="Erkkila T."/>
            <person name="Gu W."/>
            <person name="Munk A.C.C."/>
            <person name="Teshima H."/>
            <person name="Xu Y."/>
            <person name="Chain P."/>
            <person name="Chen A."/>
            <person name="Krypides N."/>
            <person name="Mavromatis K."/>
            <person name="Markowitz V."/>
            <person name="Szeto E."/>
            <person name="Ivanova N."/>
            <person name="Mikhailova N."/>
            <person name="Ovchinnikova G."/>
            <person name="Pagani I."/>
            <person name="Pati A."/>
            <person name="Goodwin L."/>
            <person name="Peters L."/>
            <person name="Pitluck S."/>
            <person name="Woyke T."/>
            <person name="Kerfeld C."/>
        </authorList>
    </citation>
    <scope>NUCLEOTIDE SEQUENCE [LARGE SCALE GENOMIC DNA]</scope>
    <source>
        <strain evidence="3 4">PCC 9333</strain>
    </source>
</reference>
<feature type="compositionally biased region" description="Basic and acidic residues" evidence="1">
    <location>
        <begin position="150"/>
        <end position="162"/>
    </location>
</feature>
<feature type="region of interest" description="Disordered" evidence="1">
    <location>
        <begin position="83"/>
        <end position="228"/>
    </location>
</feature>
<dbReference type="STRING" id="1173022.Cri9333_2835"/>
<evidence type="ECO:0000256" key="2">
    <source>
        <dbReference type="SAM" id="Phobius"/>
    </source>
</evidence>
<proteinExistence type="predicted"/>
<name>K9W1K4_9CYAN</name>
<feature type="compositionally biased region" description="Polar residues" evidence="1">
    <location>
        <begin position="163"/>
        <end position="182"/>
    </location>
</feature>
<dbReference type="EMBL" id="CP003620">
    <property type="protein sequence ID" value="AFZ13679.1"/>
    <property type="molecule type" value="Genomic_DNA"/>
</dbReference>
<evidence type="ECO:0000313" key="3">
    <source>
        <dbReference type="EMBL" id="AFZ13679.1"/>
    </source>
</evidence>
<dbReference type="AlphaFoldDB" id="K9W1K4"/>
<dbReference type="KEGG" id="cep:Cri9333_2835"/>
<gene>
    <name evidence="3" type="ORF">Cri9333_2835</name>
</gene>
<keyword evidence="2" id="KW-0472">Membrane</keyword>
<keyword evidence="2" id="KW-0812">Transmembrane</keyword>
<keyword evidence="4" id="KW-1185">Reference proteome</keyword>